<dbReference type="EMBL" id="WUMV01000003">
    <property type="protein sequence ID" value="MXN65063.1"/>
    <property type="molecule type" value="Genomic_DNA"/>
</dbReference>
<dbReference type="InterPro" id="IPR001455">
    <property type="entry name" value="TusA-like"/>
</dbReference>
<evidence type="ECO:0000313" key="4">
    <source>
        <dbReference type="Proteomes" id="UP000433101"/>
    </source>
</evidence>
<proteinExistence type="inferred from homology"/>
<gene>
    <name evidence="3" type="ORF">GR183_09105</name>
</gene>
<dbReference type="CDD" id="cd00291">
    <property type="entry name" value="SirA_YedF_YeeD"/>
    <property type="match status" value="1"/>
</dbReference>
<comment type="caution">
    <text evidence="3">The sequence shown here is derived from an EMBL/GenBank/DDBJ whole genome shotgun (WGS) entry which is preliminary data.</text>
</comment>
<dbReference type="RefSeq" id="WP_160775286.1">
    <property type="nucleotide sequence ID" value="NZ_WUMV01000003.1"/>
</dbReference>
<feature type="domain" description="UPF0033" evidence="2">
    <location>
        <begin position="9"/>
        <end position="33"/>
    </location>
</feature>
<keyword evidence="4" id="KW-1185">Reference proteome</keyword>
<dbReference type="Gene3D" id="3.30.110.40">
    <property type="entry name" value="TusA-like domain"/>
    <property type="match status" value="1"/>
</dbReference>
<evidence type="ECO:0000256" key="1">
    <source>
        <dbReference type="ARBA" id="ARBA00008984"/>
    </source>
</evidence>
<dbReference type="PANTHER" id="PTHR33279">
    <property type="entry name" value="SULFUR CARRIER PROTEIN YEDF-RELATED"/>
    <property type="match status" value="1"/>
</dbReference>
<comment type="similarity">
    <text evidence="1">Belongs to the sulfur carrier protein TusA family.</text>
</comment>
<dbReference type="InterPro" id="IPR036868">
    <property type="entry name" value="TusA-like_sf"/>
</dbReference>
<dbReference type="Proteomes" id="UP000433101">
    <property type="component" value="Unassembled WGS sequence"/>
</dbReference>
<evidence type="ECO:0000259" key="2">
    <source>
        <dbReference type="PROSITE" id="PS01148"/>
    </source>
</evidence>
<name>A0A7X3LU23_9HYPH</name>
<dbReference type="Pfam" id="PF01206">
    <property type="entry name" value="TusA"/>
    <property type="match status" value="1"/>
</dbReference>
<dbReference type="PROSITE" id="PS01148">
    <property type="entry name" value="UPF0033"/>
    <property type="match status" value="1"/>
</dbReference>
<accession>A0A7X3LU23</accession>
<reference evidence="3 4" key="1">
    <citation type="submission" date="2019-12" db="EMBL/GenBank/DDBJ databases">
        <authorList>
            <person name="Li M."/>
        </authorList>
    </citation>
    <scope>NUCLEOTIDE SEQUENCE [LARGE SCALE GENOMIC DNA]</scope>
    <source>
        <strain evidence="3 4">GBMRC 2046</strain>
    </source>
</reference>
<dbReference type="PANTHER" id="PTHR33279:SF6">
    <property type="entry name" value="SULFUR CARRIER PROTEIN YEDF-RELATED"/>
    <property type="match status" value="1"/>
</dbReference>
<organism evidence="3 4">
    <name type="scientific">Stappia sediminis</name>
    <dbReference type="NCBI Taxonomy" id="2692190"/>
    <lineage>
        <taxon>Bacteria</taxon>
        <taxon>Pseudomonadati</taxon>
        <taxon>Pseudomonadota</taxon>
        <taxon>Alphaproteobacteria</taxon>
        <taxon>Hyphomicrobiales</taxon>
        <taxon>Stappiaceae</taxon>
        <taxon>Stappia</taxon>
    </lineage>
</organism>
<protein>
    <submittedName>
        <fullName evidence="3">Response regulator SirA</fullName>
    </submittedName>
</protein>
<dbReference type="AlphaFoldDB" id="A0A7X3LU23"/>
<dbReference type="SUPFAM" id="SSF64307">
    <property type="entry name" value="SirA-like"/>
    <property type="match status" value="1"/>
</dbReference>
<sequence length="77" mass="8468">MLSENDLHLDLKGLKCPLPVLKARKAMSRLSTGARVSIEATDPLATIDIPHFCKEAGHRLLSQEVDGELSRFVIEKG</sequence>
<evidence type="ECO:0000313" key="3">
    <source>
        <dbReference type="EMBL" id="MXN65063.1"/>
    </source>
</evidence>